<evidence type="ECO:0000259" key="11">
    <source>
        <dbReference type="PROSITE" id="PS50262"/>
    </source>
</evidence>
<dbReference type="Ensembl" id="ENSCWAT00000014135.1">
    <property type="protein sequence ID" value="ENSCWAP00000013015.1"/>
    <property type="gene ID" value="ENSCWAG00000010140.1"/>
</dbReference>
<feature type="compositionally biased region" description="Low complexity" evidence="9">
    <location>
        <begin position="185"/>
        <end position="207"/>
    </location>
</feature>
<dbReference type="GeneTree" id="ENSGT00650000093733"/>
<accession>A0A8C3WN34</accession>
<dbReference type="PROSITE" id="PS50262">
    <property type="entry name" value="G_PROTEIN_RECEP_F1_2"/>
    <property type="match status" value="1"/>
</dbReference>
<keyword evidence="8" id="KW-0807">Transducer</keyword>
<evidence type="ECO:0000256" key="4">
    <source>
        <dbReference type="ARBA" id="ARBA00023040"/>
    </source>
</evidence>
<dbReference type="GO" id="GO:0004930">
    <property type="term" value="F:G protein-coupled receptor activity"/>
    <property type="evidence" value="ECO:0007669"/>
    <property type="project" value="UniProtKB-KW"/>
</dbReference>
<evidence type="ECO:0000256" key="9">
    <source>
        <dbReference type="SAM" id="MobiDB-lite"/>
    </source>
</evidence>
<dbReference type="Proteomes" id="UP000694540">
    <property type="component" value="Unplaced"/>
</dbReference>
<dbReference type="PRINTS" id="PR00237">
    <property type="entry name" value="GPCRRHODOPSN"/>
</dbReference>
<feature type="transmembrane region" description="Helical" evidence="10">
    <location>
        <begin position="60"/>
        <end position="81"/>
    </location>
</feature>
<keyword evidence="13" id="KW-1185">Reference proteome</keyword>
<feature type="region of interest" description="Disordered" evidence="9">
    <location>
        <begin position="18"/>
        <end position="39"/>
    </location>
</feature>
<keyword evidence="5 10" id="KW-0472">Membrane</keyword>
<dbReference type="PANTHER" id="PTHR24232:SF91">
    <property type="entry name" value="TRANSMEMBRANE PROTEIN LOC653160"/>
    <property type="match status" value="1"/>
</dbReference>
<dbReference type="AlphaFoldDB" id="A0A8C3WN34"/>
<feature type="transmembrane region" description="Helical" evidence="10">
    <location>
        <begin position="93"/>
        <end position="112"/>
    </location>
</feature>
<evidence type="ECO:0000256" key="7">
    <source>
        <dbReference type="ARBA" id="ARBA00023180"/>
    </source>
</evidence>
<keyword evidence="3 10" id="KW-1133">Transmembrane helix</keyword>
<comment type="subcellular location">
    <subcellularLocation>
        <location evidence="1">Membrane</location>
        <topology evidence="1">Multi-pass membrane protein</topology>
    </subcellularLocation>
</comment>
<dbReference type="PANTHER" id="PTHR24232">
    <property type="entry name" value="G-PROTEIN COUPLED RECEPTOR"/>
    <property type="match status" value="1"/>
</dbReference>
<dbReference type="GO" id="GO:0005886">
    <property type="term" value="C:plasma membrane"/>
    <property type="evidence" value="ECO:0007669"/>
    <property type="project" value="TreeGrafter"/>
</dbReference>
<feature type="region of interest" description="Disordered" evidence="9">
    <location>
        <begin position="183"/>
        <end position="207"/>
    </location>
</feature>
<name>A0A8C3WN34_9CETA</name>
<feature type="domain" description="G-protein coupled receptors family 1 profile" evidence="11">
    <location>
        <begin position="72"/>
        <end position="113"/>
    </location>
</feature>
<evidence type="ECO:0000256" key="1">
    <source>
        <dbReference type="ARBA" id="ARBA00004141"/>
    </source>
</evidence>
<proteinExistence type="predicted"/>
<keyword evidence="4" id="KW-0297">G-protein coupled receptor</keyword>
<evidence type="ECO:0000256" key="10">
    <source>
        <dbReference type="SAM" id="Phobius"/>
    </source>
</evidence>
<evidence type="ECO:0000256" key="6">
    <source>
        <dbReference type="ARBA" id="ARBA00023170"/>
    </source>
</evidence>
<evidence type="ECO:0000313" key="12">
    <source>
        <dbReference type="Ensembl" id="ENSCWAP00000013015.1"/>
    </source>
</evidence>
<dbReference type="Gene3D" id="1.20.1070.10">
    <property type="entry name" value="Rhodopsin 7-helix transmembrane proteins"/>
    <property type="match status" value="1"/>
</dbReference>
<sequence>MAGLKDVKHFQPCTRCSRQAPGEDLHQGNPRSEMNSSVEDLGVGSCSPWDDPARFIVVPAAYALALGLGLPANVAALAVFARSGRRLGQALRLYLLNLALADVLFTLTLPLWPPAARPGLPTTCPPTRPWPSPRSSACAAAARCAGPGPGRPHARRCAAEAQRALPAPPPGWRAWPVRRPRWPPRTRCAPDPAAPLAAWSAAGRARA</sequence>
<dbReference type="GO" id="GO:0007200">
    <property type="term" value="P:phospholipase C-activating G protein-coupled receptor signaling pathway"/>
    <property type="evidence" value="ECO:0007669"/>
    <property type="project" value="TreeGrafter"/>
</dbReference>
<dbReference type="GO" id="GO:0035025">
    <property type="term" value="P:positive regulation of Rho protein signal transduction"/>
    <property type="evidence" value="ECO:0007669"/>
    <property type="project" value="TreeGrafter"/>
</dbReference>
<evidence type="ECO:0000313" key="13">
    <source>
        <dbReference type="Proteomes" id="UP000694540"/>
    </source>
</evidence>
<dbReference type="InterPro" id="IPR000276">
    <property type="entry name" value="GPCR_Rhodpsn"/>
</dbReference>
<dbReference type="InterPro" id="IPR017452">
    <property type="entry name" value="GPCR_Rhodpsn_7TM"/>
</dbReference>
<keyword evidence="6" id="KW-0675">Receptor</keyword>
<reference evidence="12" key="1">
    <citation type="submission" date="2025-08" db="UniProtKB">
        <authorList>
            <consortium name="Ensembl"/>
        </authorList>
    </citation>
    <scope>IDENTIFICATION</scope>
</reference>
<dbReference type="SUPFAM" id="SSF81321">
    <property type="entry name" value="Family A G protein-coupled receptor-like"/>
    <property type="match status" value="1"/>
</dbReference>
<keyword evidence="2 10" id="KW-0812">Transmembrane</keyword>
<protein>
    <recommendedName>
        <fullName evidence="11">G-protein coupled receptors family 1 profile domain-containing protein</fullName>
    </recommendedName>
</protein>
<evidence type="ECO:0000256" key="8">
    <source>
        <dbReference type="ARBA" id="ARBA00023224"/>
    </source>
</evidence>
<reference evidence="12" key="2">
    <citation type="submission" date="2025-09" db="UniProtKB">
        <authorList>
            <consortium name="Ensembl"/>
        </authorList>
    </citation>
    <scope>IDENTIFICATION</scope>
</reference>
<evidence type="ECO:0000256" key="2">
    <source>
        <dbReference type="ARBA" id="ARBA00022692"/>
    </source>
</evidence>
<evidence type="ECO:0000256" key="5">
    <source>
        <dbReference type="ARBA" id="ARBA00023136"/>
    </source>
</evidence>
<evidence type="ECO:0000256" key="3">
    <source>
        <dbReference type="ARBA" id="ARBA00022989"/>
    </source>
</evidence>
<organism evidence="12 13">
    <name type="scientific">Catagonus wagneri</name>
    <name type="common">Chacoan peccary</name>
    <dbReference type="NCBI Taxonomy" id="51154"/>
    <lineage>
        <taxon>Eukaryota</taxon>
        <taxon>Metazoa</taxon>
        <taxon>Chordata</taxon>
        <taxon>Craniata</taxon>
        <taxon>Vertebrata</taxon>
        <taxon>Euteleostomi</taxon>
        <taxon>Mammalia</taxon>
        <taxon>Eutheria</taxon>
        <taxon>Laurasiatheria</taxon>
        <taxon>Artiodactyla</taxon>
        <taxon>Suina</taxon>
        <taxon>Tayassuidae</taxon>
        <taxon>Catagonus</taxon>
    </lineage>
</organism>
<keyword evidence="7" id="KW-0325">Glycoprotein</keyword>
<feature type="compositionally biased region" description="Polar residues" evidence="9">
    <location>
        <begin position="29"/>
        <end position="38"/>
    </location>
</feature>